<dbReference type="PROSITE" id="PS50135">
    <property type="entry name" value="ZF_ZZ_2"/>
    <property type="match status" value="1"/>
</dbReference>
<evidence type="ECO:0000256" key="1">
    <source>
        <dbReference type="ARBA" id="ARBA00022723"/>
    </source>
</evidence>
<dbReference type="Gene3D" id="3.30.60.90">
    <property type="match status" value="1"/>
</dbReference>
<evidence type="ECO:0000256" key="3">
    <source>
        <dbReference type="ARBA" id="ARBA00022833"/>
    </source>
</evidence>
<keyword evidence="1" id="KW-0479">Metal-binding</keyword>
<dbReference type="Proteomes" id="UP000000267">
    <property type="component" value="Unassembled WGS sequence"/>
</dbReference>
<reference evidence="6 7" key="1">
    <citation type="journal article" date="2007" name="Proc. Natl. Acad. Sci. U.S.A.">
        <title>Independent sorting-out of thousands of duplicated gene pairs in two yeast species descended from a whole-genome duplication.</title>
        <authorList>
            <person name="Scannell D.R."/>
            <person name="Frank A.C."/>
            <person name="Conant G.C."/>
            <person name="Byrne K.P."/>
            <person name="Woolfit M."/>
            <person name="Wolfe K.H."/>
        </authorList>
    </citation>
    <scope>NUCLEOTIDE SEQUENCE [LARGE SCALE GENOMIC DNA]</scope>
    <source>
        <strain evidence="7">ATCC 22028 / DSM 70294 / BCRC 21397 / CBS 2163 / NBRC 10782 / NRRL Y-8283 / UCD 57-17</strain>
    </source>
</reference>
<gene>
    <name evidence="6" type="ORF">Kpol_1053p42</name>
</gene>
<feature type="domain" description="ZZ-type" evidence="5">
    <location>
        <begin position="159"/>
        <end position="220"/>
    </location>
</feature>
<sequence>MDSCKFYINYNGQSIDFENFVHRMDLKYLDRLMKMYLGANTGLRNKEIRYTTRPAGSSFQTFSAENTKPIHSDVDVKQFGISAADSSLEGVIVVTDKTSSFQTSNFNTTASVASNNDDVTLSLGQWTELTNCIKKLETVVNVKCPQSSARQTRVNNMTHKNVKCNGCVSKNSNHNDIRGYRYKCVVCPEFNLCDQCESQNFEMFNHSSAHNMIKFKNSELQTSNASYINATQNLSSGQLSNPQLSNGQLSNSSNPEFLNAIKVSVKQTDFNYAFKVENGKKALPGNLTLEVQWNQNVKSVIELGESSLLSNDNKIIKYNNFVNQSTRPFWKPVIQQVRLMTKESKPLYSGKNTNDYNGEIMLYPSQLSQVNLEQMQRQFNSLSVTENDVISTATNTNISRDNDWEELDLLSEDEY</sequence>
<dbReference type="GO" id="GO:0008270">
    <property type="term" value="F:zinc ion binding"/>
    <property type="evidence" value="ECO:0007669"/>
    <property type="project" value="UniProtKB-KW"/>
</dbReference>
<protein>
    <recommendedName>
        <fullName evidence="5">ZZ-type domain-containing protein</fullName>
    </recommendedName>
</protein>
<proteinExistence type="predicted"/>
<accession>A7TN86</accession>
<dbReference type="InterPro" id="IPR000433">
    <property type="entry name" value="Znf_ZZ"/>
</dbReference>
<dbReference type="InParanoid" id="A7TN86"/>
<evidence type="ECO:0000256" key="2">
    <source>
        <dbReference type="ARBA" id="ARBA00022771"/>
    </source>
</evidence>
<dbReference type="OrthoDB" id="661148at2759"/>
<keyword evidence="2 4" id="KW-0863">Zinc-finger</keyword>
<dbReference type="KEGG" id="vpo:Kpol_1053p42"/>
<organism evidence="7">
    <name type="scientific">Vanderwaltozyma polyspora (strain ATCC 22028 / DSM 70294 / BCRC 21397 / CBS 2163 / NBRC 10782 / NRRL Y-8283 / UCD 57-17)</name>
    <name type="common">Kluyveromyces polysporus</name>
    <dbReference type="NCBI Taxonomy" id="436907"/>
    <lineage>
        <taxon>Eukaryota</taxon>
        <taxon>Fungi</taxon>
        <taxon>Dikarya</taxon>
        <taxon>Ascomycota</taxon>
        <taxon>Saccharomycotina</taxon>
        <taxon>Saccharomycetes</taxon>
        <taxon>Saccharomycetales</taxon>
        <taxon>Saccharomycetaceae</taxon>
        <taxon>Vanderwaltozyma</taxon>
    </lineage>
</organism>
<dbReference type="InterPro" id="IPR043145">
    <property type="entry name" value="Znf_ZZ_sf"/>
</dbReference>
<dbReference type="HOGENOM" id="CLU_581644_0_0_1"/>
<evidence type="ECO:0000313" key="6">
    <source>
        <dbReference type="EMBL" id="EDO16304.1"/>
    </source>
</evidence>
<keyword evidence="3" id="KW-0862">Zinc</keyword>
<evidence type="ECO:0000259" key="5">
    <source>
        <dbReference type="PROSITE" id="PS50135"/>
    </source>
</evidence>
<dbReference type="GeneID" id="5544444"/>
<evidence type="ECO:0000313" key="7">
    <source>
        <dbReference type="Proteomes" id="UP000000267"/>
    </source>
</evidence>
<keyword evidence="7" id="KW-1185">Reference proteome</keyword>
<dbReference type="SMART" id="SM00291">
    <property type="entry name" value="ZnF_ZZ"/>
    <property type="match status" value="1"/>
</dbReference>
<dbReference type="SUPFAM" id="SSF57850">
    <property type="entry name" value="RING/U-box"/>
    <property type="match status" value="1"/>
</dbReference>
<dbReference type="RefSeq" id="XP_001644162.1">
    <property type="nucleotide sequence ID" value="XM_001644112.1"/>
</dbReference>
<dbReference type="CDD" id="cd02340">
    <property type="entry name" value="ZZ_NBR1_like"/>
    <property type="match status" value="1"/>
</dbReference>
<evidence type="ECO:0000256" key="4">
    <source>
        <dbReference type="PROSITE-ProRule" id="PRU00228"/>
    </source>
</evidence>
<dbReference type="Gene3D" id="2.60.40.2830">
    <property type="match status" value="1"/>
</dbReference>
<dbReference type="EMBL" id="DS480428">
    <property type="protein sequence ID" value="EDO16304.1"/>
    <property type="molecule type" value="Genomic_DNA"/>
</dbReference>
<dbReference type="STRING" id="436907.A7TN86"/>
<name>A7TN86_VANPO</name>
<dbReference type="AlphaFoldDB" id="A7TN86"/>
<dbReference type="Pfam" id="PF00569">
    <property type="entry name" value="ZZ"/>
    <property type="match status" value="1"/>
</dbReference>